<dbReference type="PANTHER" id="PTHR43397">
    <property type="entry name" value="ERGOTHIONEINE BIOSYNTHESIS PROTEIN 1"/>
    <property type="match status" value="1"/>
</dbReference>
<evidence type="ECO:0000259" key="3">
    <source>
        <dbReference type="Pfam" id="PF10017"/>
    </source>
</evidence>
<sequence>MNAPHALPPPGTVTAATAAFAANVLEGLAQPQKRISSAWLYDRRGSELFEEITHLPEYYPTRTEISLLEAHVDDMARPVGPGAVVVEIGSGSSRKTPLLLRALAAPHAYVPLDLAEEFLWESARTLAREFSGLRIAPLLADFTQPFALPDDLQAPERPRLGFFPGSTIGNLSPAGAIAFLRLMAGALGADALMLIGTDCTRDPAALLPAYDDTRGVTAAFNLNLLARINRELGADFALAGFRHEARYRADLGRIEMHLVSRRPQRVRLCGRHFDFAAGETIHTENSYKYSRDDFCALAHAAGWLAEGSWSDRQQRFCIHRLRLSPRARSYPRASLRSPMHPAGA</sequence>
<dbReference type="Proteomes" id="UP000323671">
    <property type="component" value="Chromosome"/>
</dbReference>
<evidence type="ECO:0000256" key="1">
    <source>
        <dbReference type="ARBA" id="ARBA00022603"/>
    </source>
</evidence>
<dbReference type="InterPro" id="IPR029063">
    <property type="entry name" value="SAM-dependent_MTases_sf"/>
</dbReference>
<dbReference type="GO" id="GO:0008168">
    <property type="term" value="F:methyltransferase activity"/>
    <property type="evidence" value="ECO:0007669"/>
    <property type="project" value="UniProtKB-KW"/>
</dbReference>
<name>A0A5C1E7U5_9RHOO</name>
<dbReference type="NCBIfam" id="TIGR03438">
    <property type="entry name" value="egtD_ergothio"/>
    <property type="match status" value="1"/>
</dbReference>
<dbReference type="EMBL" id="CP022579">
    <property type="protein sequence ID" value="QEL64943.1"/>
    <property type="molecule type" value="Genomic_DNA"/>
</dbReference>
<proteinExistence type="predicted"/>
<accession>A0A5C1E7U5</accession>
<dbReference type="PIRSF" id="PIRSF018005">
    <property type="entry name" value="UCP018005"/>
    <property type="match status" value="1"/>
</dbReference>
<dbReference type="GO" id="GO:0032259">
    <property type="term" value="P:methylation"/>
    <property type="evidence" value="ECO:0007669"/>
    <property type="project" value="UniProtKB-KW"/>
</dbReference>
<keyword evidence="1" id="KW-0489">Methyltransferase</keyword>
<evidence type="ECO:0000313" key="4">
    <source>
        <dbReference type="EMBL" id="QEL64943.1"/>
    </source>
</evidence>
<organism evidence="4 5">
    <name type="scientific">Oryzomicrobium terrae</name>
    <dbReference type="NCBI Taxonomy" id="1735038"/>
    <lineage>
        <taxon>Bacteria</taxon>
        <taxon>Pseudomonadati</taxon>
        <taxon>Pseudomonadota</taxon>
        <taxon>Betaproteobacteria</taxon>
        <taxon>Rhodocyclales</taxon>
        <taxon>Rhodocyclaceae</taxon>
        <taxon>Oryzomicrobium</taxon>
    </lineage>
</organism>
<dbReference type="SUPFAM" id="SSF53335">
    <property type="entry name" value="S-adenosyl-L-methionine-dependent methyltransferases"/>
    <property type="match status" value="1"/>
</dbReference>
<dbReference type="Gene3D" id="3.40.50.150">
    <property type="entry name" value="Vaccinia Virus protein VP39"/>
    <property type="match status" value="1"/>
</dbReference>
<gene>
    <name evidence="4" type="ORF">OTERR_14670</name>
</gene>
<dbReference type="PANTHER" id="PTHR43397:SF1">
    <property type="entry name" value="ERGOTHIONEINE BIOSYNTHESIS PROTEIN 1"/>
    <property type="match status" value="1"/>
</dbReference>
<dbReference type="InterPro" id="IPR035094">
    <property type="entry name" value="EgtD"/>
</dbReference>
<dbReference type="RefSeq" id="WP_149425331.1">
    <property type="nucleotide sequence ID" value="NZ_CP022579.1"/>
</dbReference>
<protein>
    <recommendedName>
        <fullName evidence="3">Histidine-specific methyltransferase SAM-dependent domain-containing protein</fullName>
    </recommendedName>
</protein>
<reference evidence="4 5" key="1">
    <citation type="submission" date="2017-07" db="EMBL/GenBank/DDBJ databases">
        <title>Complete genome sequence of Oryzomicrobium terrae TPP412.</title>
        <authorList>
            <person name="Chiu L.-W."/>
            <person name="Lo K.-J."/>
            <person name="Tsai Y.-M."/>
            <person name="Lin S.-S."/>
            <person name="Kuo C.-H."/>
            <person name="Liu C.-T."/>
        </authorList>
    </citation>
    <scope>NUCLEOTIDE SEQUENCE [LARGE SCALE GENOMIC DNA]</scope>
    <source>
        <strain evidence="4 5">TPP412</strain>
    </source>
</reference>
<dbReference type="InterPro" id="IPR017804">
    <property type="entry name" value="MeTrfase_EgtD-like"/>
</dbReference>
<dbReference type="InterPro" id="IPR019257">
    <property type="entry name" value="MeTrfase_dom"/>
</dbReference>
<dbReference type="AlphaFoldDB" id="A0A5C1E7U5"/>
<dbReference type="KEGG" id="otr:OTERR_14670"/>
<evidence type="ECO:0000256" key="2">
    <source>
        <dbReference type="ARBA" id="ARBA00022679"/>
    </source>
</evidence>
<feature type="domain" description="Histidine-specific methyltransferase SAM-dependent" evidence="3">
    <location>
        <begin position="21"/>
        <end position="322"/>
    </location>
</feature>
<dbReference type="Pfam" id="PF10017">
    <property type="entry name" value="Methyltransf_33"/>
    <property type="match status" value="1"/>
</dbReference>
<keyword evidence="5" id="KW-1185">Reference proteome</keyword>
<keyword evidence="2" id="KW-0808">Transferase</keyword>
<evidence type="ECO:0000313" key="5">
    <source>
        <dbReference type="Proteomes" id="UP000323671"/>
    </source>
</evidence>
<dbReference type="InterPro" id="IPR051128">
    <property type="entry name" value="EgtD_Methyltrsf_superfamily"/>
</dbReference>